<name>A0AAD8PHK0_LOLMU</name>
<evidence type="ECO:0000313" key="4">
    <source>
        <dbReference type="Proteomes" id="UP001231189"/>
    </source>
</evidence>
<dbReference type="AlphaFoldDB" id="A0AAD8PHK0"/>
<feature type="compositionally biased region" description="Basic and acidic residues" evidence="1">
    <location>
        <begin position="462"/>
        <end position="474"/>
    </location>
</feature>
<feature type="region of interest" description="Disordered" evidence="1">
    <location>
        <begin position="462"/>
        <end position="505"/>
    </location>
</feature>
<gene>
    <name evidence="3" type="ORF">QYE76_059316</name>
</gene>
<dbReference type="PROSITE" id="PS50879">
    <property type="entry name" value="RNASE_H_1"/>
    <property type="match status" value="1"/>
</dbReference>
<reference evidence="3" key="1">
    <citation type="submission" date="2023-07" db="EMBL/GenBank/DDBJ databases">
        <title>A chromosome-level genome assembly of Lolium multiflorum.</title>
        <authorList>
            <person name="Chen Y."/>
            <person name="Copetti D."/>
            <person name="Kolliker R."/>
            <person name="Studer B."/>
        </authorList>
    </citation>
    <scope>NUCLEOTIDE SEQUENCE</scope>
    <source>
        <strain evidence="3">02402/16</strain>
        <tissue evidence="3">Leaf</tissue>
    </source>
</reference>
<keyword evidence="4" id="KW-1185">Reference proteome</keyword>
<dbReference type="PANTHER" id="PTHR48475:SF1">
    <property type="entry name" value="RNASE H TYPE-1 DOMAIN-CONTAINING PROTEIN"/>
    <property type="match status" value="1"/>
</dbReference>
<evidence type="ECO:0000313" key="3">
    <source>
        <dbReference type="EMBL" id="KAK1556140.1"/>
    </source>
</evidence>
<dbReference type="SUPFAM" id="SSF53098">
    <property type="entry name" value="Ribonuclease H-like"/>
    <property type="match status" value="1"/>
</dbReference>
<dbReference type="Pfam" id="PF13456">
    <property type="entry name" value="RVT_3"/>
    <property type="match status" value="1"/>
</dbReference>
<comment type="caution">
    <text evidence="3">The sequence shown here is derived from an EMBL/GenBank/DDBJ whole genome shotgun (WGS) entry which is preliminary data.</text>
</comment>
<feature type="domain" description="RNase H type-1" evidence="2">
    <location>
        <begin position="52"/>
        <end position="185"/>
    </location>
</feature>
<dbReference type="EMBL" id="JAUUTY010001539">
    <property type="protein sequence ID" value="KAK1556140.1"/>
    <property type="molecule type" value="Genomic_DNA"/>
</dbReference>
<proteinExistence type="predicted"/>
<dbReference type="InterPro" id="IPR012337">
    <property type="entry name" value="RNaseH-like_sf"/>
</dbReference>
<dbReference type="PANTHER" id="PTHR48475">
    <property type="entry name" value="RIBONUCLEASE H"/>
    <property type="match status" value="1"/>
</dbReference>
<dbReference type="GO" id="GO:0003676">
    <property type="term" value="F:nucleic acid binding"/>
    <property type="evidence" value="ECO:0007669"/>
    <property type="project" value="InterPro"/>
</dbReference>
<dbReference type="Proteomes" id="UP001231189">
    <property type="component" value="Unassembled WGS sequence"/>
</dbReference>
<evidence type="ECO:0000256" key="1">
    <source>
        <dbReference type="SAM" id="MobiDB-lite"/>
    </source>
</evidence>
<sequence>MLSAPVLKGRLGKWMFALSELDLRYQPAKAVKGQALADLIAERINTNIAALSIRAWAMFFDGSVCDDGCGIGILLVSPRGATYTFSIRLSTPCTNNVAEYEAVRKGMELLIEAGAEAVELFGDSKLVISQLTDEYKCESESLFPLWMHCRELMTQFRYINFNWVPRSQNTEANDLAQMASGYKETVEGADVQIHFMEPDDWRADIFNYLKDPARGAPKRIRYKAMKYVLIGDDMFYRTLEGLLLKCLGPAEANRLLHENDLTTEEYAALMSDSVEDLTELRLWSLEKIKENKAKVARAYNKKVKPKEFHVGDLVWEAVLPLGTKDKAYAAVAAACRRLRALVVADEAAGGFIFPAITAAAIIRTRPATRALGRWYSAEEEFIRLSAFFLLVGGEVPPMRRSSFARRSGASPSTRTEVIFSASVEGLHVASSTKRRNYETPMSHFLRLLELYAPVPLSGVLTKGEDTVGKTRGGREEEEDMAAEEEGFLPMASTEQEGEEANCAVK</sequence>
<evidence type="ECO:0000259" key="2">
    <source>
        <dbReference type="PROSITE" id="PS50879"/>
    </source>
</evidence>
<feature type="compositionally biased region" description="Acidic residues" evidence="1">
    <location>
        <begin position="475"/>
        <end position="486"/>
    </location>
</feature>
<dbReference type="CDD" id="cd09279">
    <property type="entry name" value="RNase_HI_like"/>
    <property type="match status" value="1"/>
</dbReference>
<dbReference type="InterPro" id="IPR002156">
    <property type="entry name" value="RNaseH_domain"/>
</dbReference>
<accession>A0AAD8PHK0</accession>
<protein>
    <recommendedName>
        <fullName evidence="2">RNase H type-1 domain-containing protein</fullName>
    </recommendedName>
</protein>
<dbReference type="Gene3D" id="3.30.420.10">
    <property type="entry name" value="Ribonuclease H-like superfamily/Ribonuclease H"/>
    <property type="match status" value="1"/>
</dbReference>
<organism evidence="3 4">
    <name type="scientific">Lolium multiflorum</name>
    <name type="common">Italian ryegrass</name>
    <name type="synonym">Lolium perenne subsp. multiflorum</name>
    <dbReference type="NCBI Taxonomy" id="4521"/>
    <lineage>
        <taxon>Eukaryota</taxon>
        <taxon>Viridiplantae</taxon>
        <taxon>Streptophyta</taxon>
        <taxon>Embryophyta</taxon>
        <taxon>Tracheophyta</taxon>
        <taxon>Spermatophyta</taxon>
        <taxon>Magnoliopsida</taxon>
        <taxon>Liliopsida</taxon>
        <taxon>Poales</taxon>
        <taxon>Poaceae</taxon>
        <taxon>BOP clade</taxon>
        <taxon>Pooideae</taxon>
        <taxon>Poodae</taxon>
        <taxon>Poeae</taxon>
        <taxon>Poeae Chloroplast Group 2 (Poeae type)</taxon>
        <taxon>Loliodinae</taxon>
        <taxon>Loliinae</taxon>
        <taxon>Lolium</taxon>
    </lineage>
</organism>
<dbReference type="InterPro" id="IPR036397">
    <property type="entry name" value="RNaseH_sf"/>
</dbReference>
<dbReference type="GO" id="GO:0004523">
    <property type="term" value="F:RNA-DNA hybrid ribonuclease activity"/>
    <property type="evidence" value="ECO:0007669"/>
    <property type="project" value="InterPro"/>
</dbReference>